<evidence type="ECO:0000313" key="1">
    <source>
        <dbReference type="EMBL" id="MBB6674037.1"/>
    </source>
</evidence>
<dbReference type="EMBL" id="JACJVP010000043">
    <property type="protein sequence ID" value="MBB6674037.1"/>
    <property type="molecule type" value="Genomic_DNA"/>
</dbReference>
<keyword evidence="2" id="KW-1185">Reference proteome</keyword>
<dbReference type="InterPro" id="IPR036514">
    <property type="entry name" value="SGNH_hydro_sf"/>
</dbReference>
<dbReference type="CDD" id="cd00229">
    <property type="entry name" value="SGNH_hydrolase"/>
    <property type="match status" value="1"/>
</dbReference>
<evidence type="ECO:0000313" key="2">
    <source>
        <dbReference type="Proteomes" id="UP000547209"/>
    </source>
</evidence>
<reference evidence="1 2" key="1">
    <citation type="submission" date="2020-08" db="EMBL/GenBank/DDBJ databases">
        <title>Cohnella phylogeny.</title>
        <authorList>
            <person name="Dunlap C."/>
        </authorList>
    </citation>
    <scope>NUCLEOTIDE SEQUENCE [LARGE SCALE GENOMIC DNA]</scope>
    <source>
        <strain evidence="1 2">DSM 28246</strain>
    </source>
</reference>
<organism evidence="1 2">
    <name type="scientific">Cohnella nanjingensis</name>
    <dbReference type="NCBI Taxonomy" id="1387779"/>
    <lineage>
        <taxon>Bacteria</taxon>
        <taxon>Bacillati</taxon>
        <taxon>Bacillota</taxon>
        <taxon>Bacilli</taxon>
        <taxon>Bacillales</taxon>
        <taxon>Paenibacillaceae</taxon>
        <taxon>Cohnella</taxon>
    </lineage>
</organism>
<sequence length="353" mass="39674">MKHTSRAVAAGAITLGFIGGSITDPRPRHNWPEAVIAWFVERYPGLRVFVENAAIGATGSELAVFRAKRDLIDRGCDLVFVDYAVNDGEEPAEKRMRTREGLLRKLLDGDRRDVVLVYTFSQAFYKEIMGGEAPATIREFEQLADHYGLGSVWMSLYALEEVKKGRMRWEEWLPDGLHPTERGSLSYAQSVIAFLERELRASTAPSELSPIELPEPLNAAHWAGAYDLPFAAVRLEGPWTIRRGAHLSWIDRMLESAAVGAKLSFDFQGRGLSLGFDFGRTSAEFRYRIDDGEWTVSQRDRPAWCGNDGWYRIYSAADDLETGEHRFELEVVHGDRAECTGSNFRLALIGIVP</sequence>
<dbReference type="Gene3D" id="3.40.50.1110">
    <property type="entry name" value="SGNH hydrolase"/>
    <property type="match status" value="1"/>
</dbReference>
<dbReference type="PANTHER" id="PTHR34407:SF1">
    <property type="entry name" value="SGNH HYDROLASE-TYPE ESTERASE DOMAIN-CONTAINING PROTEIN"/>
    <property type="match status" value="1"/>
</dbReference>
<dbReference type="Proteomes" id="UP000547209">
    <property type="component" value="Unassembled WGS sequence"/>
</dbReference>
<dbReference type="RefSeq" id="WP_185671899.1">
    <property type="nucleotide sequence ID" value="NZ_JACJVP010000043.1"/>
</dbReference>
<name>A0A7X0RUP4_9BACL</name>
<dbReference type="AlphaFoldDB" id="A0A7X0RUP4"/>
<dbReference type="PANTHER" id="PTHR34407">
    <property type="entry name" value="EXPRESSED PROTEIN"/>
    <property type="match status" value="1"/>
</dbReference>
<accession>A0A7X0RUP4</accession>
<proteinExistence type="predicted"/>
<protein>
    <submittedName>
        <fullName evidence="1">SGNH/GDSL hydrolase family protein</fullName>
    </submittedName>
</protein>
<dbReference type="GO" id="GO:0016787">
    <property type="term" value="F:hydrolase activity"/>
    <property type="evidence" value="ECO:0007669"/>
    <property type="project" value="UniProtKB-KW"/>
</dbReference>
<dbReference type="SUPFAM" id="SSF52266">
    <property type="entry name" value="SGNH hydrolase"/>
    <property type="match status" value="1"/>
</dbReference>
<keyword evidence="1" id="KW-0378">Hydrolase</keyword>
<comment type="caution">
    <text evidence="1">The sequence shown here is derived from an EMBL/GenBank/DDBJ whole genome shotgun (WGS) entry which is preliminary data.</text>
</comment>
<gene>
    <name evidence="1" type="ORF">H7C19_25485</name>
</gene>